<dbReference type="AlphaFoldDB" id="A0A2H0TCT4"/>
<gene>
    <name evidence="1" type="ORF">COU47_03280</name>
</gene>
<evidence type="ECO:0008006" key="3">
    <source>
        <dbReference type="Google" id="ProtNLM"/>
    </source>
</evidence>
<protein>
    <recommendedName>
        <fullName evidence="3">Transglutaminase-like domain-containing protein</fullName>
    </recommendedName>
</protein>
<organism evidence="1 2">
    <name type="scientific">Candidatus Niyogibacteria bacterium CG10_big_fil_rev_8_21_14_0_10_46_36</name>
    <dbReference type="NCBI Taxonomy" id="1974726"/>
    <lineage>
        <taxon>Bacteria</taxon>
        <taxon>Candidatus Niyogiibacteriota</taxon>
    </lineage>
</organism>
<evidence type="ECO:0000313" key="1">
    <source>
        <dbReference type="EMBL" id="PIR69366.1"/>
    </source>
</evidence>
<comment type="caution">
    <text evidence="1">The sequence shown here is derived from an EMBL/GenBank/DDBJ whole genome shotgun (WGS) entry which is preliminary data.</text>
</comment>
<accession>A0A2H0TCT4</accession>
<proteinExistence type="predicted"/>
<name>A0A2H0TCT4_9BACT</name>
<evidence type="ECO:0000313" key="2">
    <source>
        <dbReference type="Proteomes" id="UP000231503"/>
    </source>
</evidence>
<dbReference type="EMBL" id="PFCO01000008">
    <property type="protein sequence ID" value="PIR69366.1"/>
    <property type="molecule type" value="Genomic_DNA"/>
</dbReference>
<reference evidence="2" key="1">
    <citation type="submission" date="2017-09" db="EMBL/GenBank/DDBJ databases">
        <title>Depth-based differentiation of microbial function through sediment-hosted aquifers and enrichment of novel symbionts in the deep terrestrial subsurface.</title>
        <authorList>
            <person name="Probst A.J."/>
            <person name="Ladd B."/>
            <person name="Jarett J.K."/>
            <person name="Geller-Mcgrath D.E."/>
            <person name="Sieber C.M.K."/>
            <person name="Emerson J.B."/>
            <person name="Anantharaman K."/>
            <person name="Thomas B.C."/>
            <person name="Malmstrom R."/>
            <person name="Stieglmeier M."/>
            <person name="Klingl A."/>
            <person name="Woyke T."/>
            <person name="Ryan C.M."/>
            <person name="Banfield J.F."/>
        </authorList>
    </citation>
    <scope>NUCLEOTIDE SEQUENCE [LARGE SCALE GENOMIC DNA]</scope>
</reference>
<sequence length="209" mass="24953">MKPFPYFQHKEFKIFKTLNSPHKIQDFLDTLPINFELGGETYRSPLYTLRHKEAHCMEGAMLAAAILWYHGEKPLIVDLNTIDEDDNHVVTVFKRHNRWGALSKTNHVILRYRDPIYRSLRELMLSYFNEYYVEDGTKTLRSYSRPFNLATYSPDWVVTDKDAWDLVEKLDYIPHTPLFHPKIEKSLRLADSMEREVIKMTEWKEPEKK</sequence>
<dbReference type="Proteomes" id="UP000231503">
    <property type="component" value="Unassembled WGS sequence"/>
</dbReference>